<proteinExistence type="predicted"/>
<accession>A0ABR8ZAR3</accession>
<dbReference type="Pfam" id="PF13524">
    <property type="entry name" value="Glyco_trans_1_2"/>
    <property type="match status" value="1"/>
</dbReference>
<dbReference type="Proteomes" id="UP000637299">
    <property type="component" value="Unassembled WGS sequence"/>
</dbReference>
<reference evidence="2 3" key="1">
    <citation type="submission" date="2020-09" db="EMBL/GenBank/DDBJ databases">
        <title>Genome seq and assembly of Chryseobacterium sp.</title>
        <authorList>
            <person name="Chhetri G."/>
        </authorList>
    </citation>
    <scope>NUCLEOTIDE SEQUENCE [LARGE SCALE GENOMIC DNA]</scope>
    <source>
        <strain evidence="2 3">GCR10</strain>
    </source>
</reference>
<dbReference type="SUPFAM" id="SSF53756">
    <property type="entry name" value="UDP-Glycosyltransferase/glycogen phosphorylase"/>
    <property type="match status" value="1"/>
</dbReference>
<name>A0ABR8ZAR3_9FLAO</name>
<keyword evidence="3" id="KW-1185">Reference proteome</keyword>
<feature type="domain" description="Spore protein YkvP/CgeB glycosyl transferase-like" evidence="1">
    <location>
        <begin position="188"/>
        <end position="331"/>
    </location>
</feature>
<dbReference type="InterPro" id="IPR055259">
    <property type="entry name" value="YkvP/CgeB_Glyco_trans-like"/>
</dbReference>
<dbReference type="RefSeq" id="WP_191736063.1">
    <property type="nucleotide sequence ID" value="NZ_JACYFS010000001.1"/>
</dbReference>
<evidence type="ECO:0000313" key="2">
    <source>
        <dbReference type="EMBL" id="MBD8082321.1"/>
    </source>
</evidence>
<protein>
    <submittedName>
        <fullName evidence="2">Glycosyltransferase family 1 protein</fullName>
    </submittedName>
</protein>
<evidence type="ECO:0000259" key="1">
    <source>
        <dbReference type="Pfam" id="PF13524"/>
    </source>
</evidence>
<evidence type="ECO:0000313" key="3">
    <source>
        <dbReference type="Proteomes" id="UP000637299"/>
    </source>
</evidence>
<organism evidence="2 3">
    <name type="scientific">Chryseobacterium caseinilyticum</name>
    <dbReference type="NCBI Taxonomy" id="2771428"/>
    <lineage>
        <taxon>Bacteria</taxon>
        <taxon>Pseudomonadati</taxon>
        <taxon>Bacteroidota</taxon>
        <taxon>Flavobacteriia</taxon>
        <taxon>Flavobacteriales</taxon>
        <taxon>Weeksellaceae</taxon>
        <taxon>Chryseobacterium group</taxon>
        <taxon>Chryseobacterium</taxon>
    </lineage>
</organism>
<comment type="caution">
    <text evidence="2">The sequence shown here is derived from an EMBL/GenBank/DDBJ whole genome shotgun (WGS) entry which is preliminary data.</text>
</comment>
<dbReference type="EMBL" id="JACYFS010000001">
    <property type="protein sequence ID" value="MBD8082321.1"/>
    <property type="molecule type" value="Genomic_DNA"/>
</dbReference>
<dbReference type="Gene3D" id="3.40.50.2000">
    <property type="entry name" value="Glycogen Phosphorylase B"/>
    <property type="match status" value="1"/>
</dbReference>
<gene>
    <name evidence="2" type="ORF">IC610_07775</name>
</gene>
<sequence length="335" mass="38652">MKKIYILGSASKFGMERSYKSALEKLGFEVEIIDFSNMVNAFIPVKFLQRLGLYIDISPAIVKTNHSVAKKAFLEKPYAIIVFTHVKLYPGTIEYFKTFCKNVSFYWPDSIVNMSNNIFSNLKHYTKVYAHSKENVDIFAKNGVKAQWLPFAGDTLLSESFDAYSKKSAEYDFSFIGAYRPERYDAINELLKNFPQSKFLLVGLGWKKLSFHNRNNLTILDKMVDINEFLDYTSKSKIALNAIDHLNYPSSNLRFFEIALSGIPQIATFVPEFEEQFQEAKHVYYFKNLNELVEKAKAILSNYDEALKCGLEFRKSVDSDHNYISRAQSLVNDFI</sequence>